<accession>A0A975BN84</accession>
<evidence type="ECO:0000313" key="2">
    <source>
        <dbReference type="EMBL" id="QTA88293.1"/>
    </source>
</evidence>
<sequence>MKKPYPLKQIEKNVSANDLFRSEFLKNICLEKNNKFNRPARLRKPRRSSGKKAVA</sequence>
<evidence type="ECO:0000256" key="1">
    <source>
        <dbReference type="SAM" id="MobiDB-lite"/>
    </source>
</evidence>
<dbReference type="KEGG" id="dmm:dnm_043360"/>
<proteinExistence type="predicted"/>
<keyword evidence="3" id="KW-1185">Reference proteome</keyword>
<dbReference type="EMBL" id="CP061800">
    <property type="protein sequence ID" value="QTA88293.1"/>
    <property type="molecule type" value="Genomic_DNA"/>
</dbReference>
<feature type="region of interest" description="Disordered" evidence="1">
    <location>
        <begin position="35"/>
        <end position="55"/>
    </location>
</feature>
<dbReference type="AlphaFoldDB" id="A0A975BN84"/>
<dbReference type="Proteomes" id="UP000663722">
    <property type="component" value="Chromosome"/>
</dbReference>
<reference evidence="2" key="1">
    <citation type="journal article" date="2021" name="Microb. Physiol.">
        <title>Proteogenomic Insights into the Physiology of Marine, Sulfate-Reducing, Filamentous Desulfonema limicola and Desulfonema magnum.</title>
        <authorList>
            <person name="Schnaars V."/>
            <person name="Wohlbrand L."/>
            <person name="Scheve S."/>
            <person name="Hinrichs C."/>
            <person name="Reinhardt R."/>
            <person name="Rabus R."/>
        </authorList>
    </citation>
    <scope>NUCLEOTIDE SEQUENCE</scope>
    <source>
        <strain evidence="2">4be13</strain>
    </source>
</reference>
<gene>
    <name evidence="2" type="ORF">dnm_043360</name>
</gene>
<organism evidence="2 3">
    <name type="scientific">Desulfonema magnum</name>
    <dbReference type="NCBI Taxonomy" id="45655"/>
    <lineage>
        <taxon>Bacteria</taxon>
        <taxon>Pseudomonadati</taxon>
        <taxon>Thermodesulfobacteriota</taxon>
        <taxon>Desulfobacteria</taxon>
        <taxon>Desulfobacterales</taxon>
        <taxon>Desulfococcaceae</taxon>
        <taxon>Desulfonema</taxon>
    </lineage>
</organism>
<protein>
    <submittedName>
        <fullName evidence="2">Uncharacterized protein</fullName>
    </submittedName>
</protein>
<name>A0A975BN84_9BACT</name>
<evidence type="ECO:0000313" key="3">
    <source>
        <dbReference type="Proteomes" id="UP000663722"/>
    </source>
</evidence>
<feature type="compositionally biased region" description="Basic residues" evidence="1">
    <location>
        <begin position="38"/>
        <end position="55"/>
    </location>
</feature>